<evidence type="ECO:0000313" key="3">
    <source>
        <dbReference type="Proteomes" id="UP000317835"/>
    </source>
</evidence>
<gene>
    <name evidence="2" type="ORF">ElP_09920</name>
</gene>
<dbReference type="RefSeq" id="WP_145267558.1">
    <property type="nucleotide sequence ID" value="NZ_CP036426.1"/>
</dbReference>
<dbReference type="AlphaFoldDB" id="A0A518GX39"/>
<name>A0A518GX39_9BACT</name>
<evidence type="ECO:0000256" key="1">
    <source>
        <dbReference type="SAM" id="Phobius"/>
    </source>
</evidence>
<evidence type="ECO:0000313" key="2">
    <source>
        <dbReference type="EMBL" id="QDV33150.1"/>
    </source>
</evidence>
<dbReference type="Proteomes" id="UP000317835">
    <property type="component" value="Chromosome"/>
</dbReference>
<keyword evidence="1" id="KW-0812">Transmembrane</keyword>
<dbReference type="EMBL" id="CP036426">
    <property type="protein sequence ID" value="QDV33150.1"/>
    <property type="molecule type" value="Genomic_DNA"/>
</dbReference>
<keyword evidence="3" id="KW-1185">Reference proteome</keyword>
<dbReference type="KEGG" id="tpla:ElP_09920"/>
<reference evidence="2 3" key="1">
    <citation type="submission" date="2019-02" db="EMBL/GenBank/DDBJ databases">
        <title>Deep-cultivation of Planctomycetes and their phenomic and genomic characterization uncovers novel biology.</title>
        <authorList>
            <person name="Wiegand S."/>
            <person name="Jogler M."/>
            <person name="Boedeker C."/>
            <person name="Pinto D."/>
            <person name="Vollmers J."/>
            <person name="Rivas-Marin E."/>
            <person name="Kohn T."/>
            <person name="Peeters S.H."/>
            <person name="Heuer A."/>
            <person name="Rast P."/>
            <person name="Oberbeckmann S."/>
            <person name="Bunk B."/>
            <person name="Jeske O."/>
            <person name="Meyerdierks A."/>
            <person name="Storesund J.E."/>
            <person name="Kallscheuer N."/>
            <person name="Luecker S."/>
            <person name="Lage O.M."/>
            <person name="Pohl T."/>
            <person name="Merkel B.J."/>
            <person name="Hornburger P."/>
            <person name="Mueller R.-W."/>
            <person name="Bruemmer F."/>
            <person name="Labrenz M."/>
            <person name="Spormann A.M."/>
            <person name="Op den Camp H."/>
            <person name="Overmann J."/>
            <person name="Amann R."/>
            <person name="Jetten M.S.M."/>
            <person name="Mascher T."/>
            <person name="Medema M.H."/>
            <person name="Devos D.P."/>
            <person name="Kaster A.-K."/>
            <person name="Ovreas L."/>
            <person name="Rohde M."/>
            <person name="Galperin M.Y."/>
            <person name="Jogler C."/>
        </authorList>
    </citation>
    <scope>NUCLEOTIDE SEQUENCE [LARGE SCALE GENOMIC DNA]</scope>
    <source>
        <strain evidence="2 3">ElP</strain>
    </source>
</reference>
<proteinExistence type="predicted"/>
<feature type="transmembrane region" description="Helical" evidence="1">
    <location>
        <begin position="62"/>
        <end position="81"/>
    </location>
</feature>
<accession>A0A518GX39</accession>
<feature type="transmembrane region" description="Helical" evidence="1">
    <location>
        <begin position="12"/>
        <end position="30"/>
    </location>
</feature>
<keyword evidence="1" id="KW-0472">Membrane</keyword>
<feature type="transmembrane region" description="Helical" evidence="1">
    <location>
        <begin position="36"/>
        <end position="55"/>
    </location>
</feature>
<protein>
    <submittedName>
        <fullName evidence="2">Uncharacterized protein</fullName>
    </submittedName>
</protein>
<keyword evidence="1" id="KW-1133">Transmembrane helix</keyword>
<organism evidence="2 3">
    <name type="scientific">Tautonia plasticadhaerens</name>
    <dbReference type="NCBI Taxonomy" id="2527974"/>
    <lineage>
        <taxon>Bacteria</taxon>
        <taxon>Pseudomonadati</taxon>
        <taxon>Planctomycetota</taxon>
        <taxon>Planctomycetia</taxon>
        <taxon>Isosphaerales</taxon>
        <taxon>Isosphaeraceae</taxon>
        <taxon>Tautonia</taxon>
    </lineage>
</organism>
<sequence>MLGDRARKRPATVRELLVVVGLFAVDFAAWVSFPEVTFFAFLGLVALLAGIAAFYVPPPWDVLVAGTLGLLCLGVVVGLLVSP</sequence>